<organism evidence="2 3">
    <name type="scientific">Heterodera schachtii</name>
    <name type="common">Sugarbeet cyst nematode worm</name>
    <name type="synonym">Tylenchus schachtii</name>
    <dbReference type="NCBI Taxonomy" id="97005"/>
    <lineage>
        <taxon>Eukaryota</taxon>
        <taxon>Metazoa</taxon>
        <taxon>Ecdysozoa</taxon>
        <taxon>Nematoda</taxon>
        <taxon>Chromadorea</taxon>
        <taxon>Rhabditida</taxon>
        <taxon>Tylenchina</taxon>
        <taxon>Tylenchomorpha</taxon>
        <taxon>Tylenchoidea</taxon>
        <taxon>Heteroderidae</taxon>
        <taxon>Heteroderinae</taxon>
        <taxon>Heterodera</taxon>
    </lineage>
</organism>
<protein>
    <submittedName>
        <fullName evidence="2">Uncharacterized protein</fullName>
    </submittedName>
</protein>
<dbReference type="EMBL" id="JBICCN010000175">
    <property type="protein sequence ID" value="KAL3087694.1"/>
    <property type="molecule type" value="Genomic_DNA"/>
</dbReference>
<evidence type="ECO:0000313" key="2">
    <source>
        <dbReference type="EMBL" id="KAL3087694.1"/>
    </source>
</evidence>
<keyword evidence="1" id="KW-0812">Transmembrane</keyword>
<sequence length="132" mass="14905">MLDVQPQIVLVPSIVPVIVTAVALFLATNGPHSWPALWQELINPPPDARHAIRGPSPYSAHVRLSQAELEMRRAQLMTYVQIYGIPMHAQNHQQQKQNDHTQCFEERSNCAEFCPNLPMTIALEANRDETTN</sequence>
<evidence type="ECO:0000313" key="3">
    <source>
        <dbReference type="Proteomes" id="UP001620645"/>
    </source>
</evidence>
<gene>
    <name evidence="2" type="ORF">niasHS_008672</name>
</gene>
<keyword evidence="1" id="KW-1133">Transmembrane helix</keyword>
<feature type="transmembrane region" description="Helical" evidence="1">
    <location>
        <begin position="6"/>
        <end position="27"/>
    </location>
</feature>
<keyword evidence="1" id="KW-0472">Membrane</keyword>
<comment type="caution">
    <text evidence="2">The sequence shown here is derived from an EMBL/GenBank/DDBJ whole genome shotgun (WGS) entry which is preliminary data.</text>
</comment>
<proteinExistence type="predicted"/>
<dbReference type="AlphaFoldDB" id="A0ABD2JAQ3"/>
<dbReference type="Proteomes" id="UP001620645">
    <property type="component" value="Unassembled WGS sequence"/>
</dbReference>
<name>A0ABD2JAQ3_HETSC</name>
<keyword evidence="3" id="KW-1185">Reference proteome</keyword>
<accession>A0ABD2JAQ3</accession>
<evidence type="ECO:0000256" key="1">
    <source>
        <dbReference type="SAM" id="Phobius"/>
    </source>
</evidence>
<reference evidence="2 3" key="1">
    <citation type="submission" date="2024-10" db="EMBL/GenBank/DDBJ databases">
        <authorList>
            <person name="Kim D."/>
        </authorList>
    </citation>
    <scope>NUCLEOTIDE SEQUENCE [LARGE SCALE GENOMIC DNA]</scope>
    <source>
        <strain evidence="2">Taebaek</strain>
    </source>
</reference>